<dbReference type="Pfam" id="PF03723">
    <property type="entry name" value="Hemocyanin_C"/>
    <property type="match status" value="1"/>
</dbReference>
<keyword evidence="4" id="KW-0964">Secreted</keyword>
<organism evidence="11 12">
    <name type="scientific">Rhynocoris fuscipes</name>
    <dbReference type="NCBI Taxonomy" id="488301"/>
    <lineage>
        <taxon>Eukaryota</taxon>
        <taxon>Metazoa</taxon>
        <taxon>Ecdysozoa</taxon>
        <taxon>Arthropoda</taxon>
        <taxon>Hexapoda</taxon>
        <taxon>Insecta</taxon>
        <taxon>Pterygota</taxon>
        <taxon>Neoptera</taxon>
        <taxon>Paraneoptera</taxon>
        <taxon>Hemiptera</taxon>
        <taxon>Heteroptera</taxon>
        <taxon>Panheteroptera</taxon>
        <taxon>Cimicomorpha</taxon>
        <taxon>Reduviidae</taxon>
        <taxon>Harpactorinae</taxon>
        <taxon>Harpactorini</taxon>
        <taxon>Rhynocoris</taxon>
    </lineage>
</organism>
<evidence type="ECO:0000256" key="8">
    <source>
        <dbReference type="ARBA" id="ARBA00023033"/>
    </source>
</evidence>
<dbReference type="FunFam" id="2.60.40.1520:FF:000001">
    <property type="entry name" value="Hemocyanin subunit 2"/>
    <property type="match status" value="1"/>
</dbReference>
<dbReference type="PANTHER" id="PTHR11511:SF4">
    <property type="entry name" value="PHENOLOXIDASE 2-RELATED"/>
    <property type="match status" value="1"/>
</dbReference>
<protein>
    <recommendedName>
        <fullName evidence="10">Tyrosinase copper-binding domain-containing protein</fullName>
    </recommendedName>
</protein>
<dbReference type="Gene3D" id="1.10.1280.10">
    <property type="entry name" value="Di-copper center containing domain from catechol oxidase"/>
    <property type="match status" value="1"/>
</dbReference>
<dbReference type="EMBL" id="JAPXFL010000011">
    <property type="protein sequence ID" value="KAK9499614.1"/>
    <property type="molecule type" value="Genomic_DNA"/>
</dbReference>
<dbReference type="InterPro" id="IPR000896">
    <property type="entry name" value="Hemocyanin/hexamerin_mid_dom"/>
</dbReference>
<dbReference type="AlphaFoldDB" id="A0AAW1CMQ2"/>
<keyword evidence="6" id="KW-0560">Oxidoreductase</keyword>
<dbReference type="GO" id="GO:0006582">
    <property type="term" value="P:melanin metabolic process"/>
    <property type="evidence" value="ECO:0007669"/>
    <property type="project" value="UniProtKB-ARBA"/>
</dbReference>
<comment type="similarity">
    <text evidence="3">Belongs to the tyrosinase family.</text>
</comment>
<dbReference type="PANTHER" id="PTHR11511">
    <property type="entry name" value="LARVAL STORAGE PROTEIN/PHENOLOXIDASE"/>
    <property type="match status" value="1"/>
</dbReference>
<dbReference type="SUPFAM" id="SSF48050">
    <property type="entry name" value="Hemocyanin, N-terminal domain"/>
    <property type="match status" value="1"/>
</dbReference>
<keyword evidence="12" id="KW-1185">Reference proteome</keyword>
<dbReference type="InterPro" id="IPR008922">
    <property type="entry name" value="Di-copper_centre_dom_sf"/>
</dbReference>
<keyword evidence="8" id="KW-0503">Monooxygenase</keyword>
<dbReference type="GO" id="GO:0004503">
    <property type="term" value="F:tyrosinase activity"/>
    <property type="evidence" value="ECO:0007669"/>
    <property type="project" value="UniProtKB-ARBA"/>
</dbReference>
<dbReference type="GO" id="GO:0005576">
    <property type="term" value="C:extracellular region"/>
    <property type="evidence" value="ECO:0007669"/>
    <property type="project" value="UniProtKB-SubCell"/>
</dbReference>
<keyword evidence="7" id="KW-0186">Copper</keyword>
<dbReference type="InterPro" id="IPR005204">
    <property type="entry name" value="Hemocyanin_N"/>
</dbReference>
<dbReference type="Pfam" id="PF00372">
    <property type="entry name" value="Hemocyanin_M"/>
    <property type="match status" value="1"/>
</dbReference>
<dbReference type="PROSITE" id="PS00209">
    <property type="entry name" value="HEMOCYANIN_1"/>
    <property type="match status" value="1"/>
</dbReference>
<evidence type="ECO:0000256" key="3">
    <source>
        <dbReference type="ARBA" id="ARBA00009928"/>
    </source>
</evidence>
<feature type="domain" description="Tyrosinase copper-binding" evidence="10">
    <location>
        <begin position="404"/>
        <end position="415"/>
    </location>
</feature>
<dbReference type="PRINTS" id="PR00187">
    <property type="entry name" value="HAEMOCYANIN"/>
</dbReference>
<evidence type="ECO:0000259" key="10">
    <source>
        <dbReference type="PROSITE" id="PS00498"/>
    </source>
</evidence>
<dbReference type="InterPro" id="IPR005203">
    <property type="entry name" value="Hemocyanin_C"/>
</dbReference>
<keyword evidence="5" id="KW-0479">Metal-binding</keyword>
<gene>
    <name evidence="11" type="ORF">O3M35_002627</name>
</gene>
<dbReference type="SUPFAM" id="SSF81296">
    <property type="entry name" value="E set domains"/>
    <property type="match status" value="1"/>
</dbReference>
<evidence type="ECO:0000313" key="11">
    <source>
        <dbReference type="EMBL" id="KAK9499612.1"/>
    </source>
</evidence>
<dbReference type="PROSITE" id="PS00210">
    <property type="entry name" value="HEMOCYANIN_2"/>
    <property type="match status" value="1"/>
</dbReference>
<dbReference type="Gene3D" id="1.20.1370.10">
    <property type="entry name" value="Hemocyanin, N-terminal domain"/>
    <property type="match status" value="1"/>
</dbReference>
<dbReference type="Pfam" id="PF03722">
    <property type="entry name" value="Hemocyanin_N"/>
    <property type="match status" value="1"/>
</dbReference>
<comment type="caution">
    <text evidence="11">The sequence shown here is derived from an EMBL/GenBank/DDBJ whole genome shotgun (WGS) entry which is preliminary data.</text>
</comment>
<evidence type="ECO:0000256" key="1">
    <source>
        <dbReference type="ARBA" id="ARBA00001973"/>
    </source>
</evidence>
<dbReference type="InterPro" id="IPR014756">
    <property type="entry name" value="Ig_E-set"/>
</dbReference>
<evidence type="ECO:0000256" key="9">
    <source>
        <dbReference type="ARBA" id="ARBA00023157"/>
    </source>
</evidence>
<dbReference type="FunFam" id="1.10.1280.10:FF:000004">
    <property type="entry name" value="Hemocyanin subunit 2"/>
    <property type="match status" value="1"/>
</dbReference>
<evidence type="ECO:0000256" key="7">
    <source>
        <dbReference type="ARBA" id="ARBA00023008"/>
    </source>
</evidence>
<keyword evidence="9" id="KW-1015">Disulfide bond</keyword>
<dbReference type="PROSITE" id="PS00498">
    <property type="entry name" value="TYROSINASE_2"/>
    <property type="match status" value="1"/>
</dbReference>
<evidence type="ECO:0000256" key="5">
    <source>
        <dbReference type="ARBA" id="ARBA00022723"/>
    </source>
</evidence>
<comment type="subcellular location">
    <subcellularLocation>
        <location evidence="2">Secreted</location>
    </subcellularLocation>
</comment>
<evidence type="ECO:0000313" key="12">
    <source>
        <dbReference type="Proteomes" id="UP001461498"/>
    </source>
</evidence>
<comment type="cofactor">
    <cofactor evidence="1">
        <name>Cu(2+)</name>
        <dbReference type="ChEBI" id="CHEBI:29036"/>
    </cofactor>
</comment>
<dbReference type="InterPro" id="IPR036697">
    <property type="entry name" value="Hemocyanin_N_sf"/>
</dbReference>
<evidence type="ECO:0000256" key="2">
    <source>
        <dbReference type="ARBA" id="ARBA00004613"/>
    </source>
</evidence>
<dbReference type="Proteomes" id="UP001461498">
    <property type="component" value="Unassembled WGS sequence"/>
</dbReference>
<name>A0AAW1CMQ2_9HEMI</name>
<evidence type="ECO:0000256" key="4">
    <source>
        <dbReference type="ARBA" id="ARBA00022525"/>
    </source>
</evidence>
<dbReference type="SUPFAM" id="SSF48056">
    <property type="entry name" value="Di-copper centre-containing domain"/>
    <property type="match status" value="1"/>
</dbReference>
<dbReference type="InterPro" id="IPR037020">
    <property type="entry name" value="Hemocyanin_C_sf"/>
</dbReference>
<accession>A0AAW1CMQ2</accession>
<dbReference type="EMBL" id="JAPXFL010000011">
    <property type="protein sequence ID" value="KAK9499612.1"/>
    <property type="molecule type" value="Genomic_DNA"/>
</dbReference>
<reference evidence="11 12" key="1">
    <citation type="submission" date="2022-12" db="EMBL/GenBank/DDBJ databases">
        <title>Chromosome-level genome assembly of true bugs.</title>
        <authorList>
            <person name="Ma L."/>
            <person name="Li H."/>
        </authorList>
    </citation>
    <scope>NUCLEOTIDE SEQUENCE [LARGE SCALE GENOMIC DNA]</scope>
    <source>
        <strain evidence="11">Lab_2022b</strain>
    </source>
</reference>
<dbReference type="InterPro" id="IPR013788">
    <property type="entry name" value="Hemocyanin/hexamerin"/>
</dbReference>
<dbReference type="GO" id="GO:0046872">
    <property type="term" value="F:metal ion binding"/>
    <property type="evidence" value="ECO:0007669"/>
    <property type="project" value="UniProtKB-KW"/>
</dbReference>
<evidence type="ECO:0000256" key="6">
    <source>
        <dbReference type="ARBA" id="ARBA00023002"/>
    </source>
</evidence>
<dbReference type="Gene3D" id="2.60.40.1520">
    <property type="entry name" value="Hemocyanin, C-terminal domain"/>
    <property type="match status" value="1"/>
</dbReference>
<proteinExistence type="inferred from homology"/>
<dbReference type="InterPro" id="IPR002227">
    <property type="entry name" value="Tyrosinase_Cu-bd"/>
</dbReference>
<sequence length="705" mass="81353">MSRGNANDASGAENLLYLFDRPTEPVFMPKGIKNAIFDVPEDYLVDRYKPLGTQDLFNRFGGEERIPVKKISLPDLSIPLQIGRRENFSLFLPHHRKCASRLIDIFMGMRNLEDFTSASVYCRDRVNPYLFVYALSVAILHRSDTKHLQIPSLCEVFPDKYIDGALFAQAKEESNIVPGEKRIPLEIPMDYTGSDLDIEHRVAYFREDLGINLHHWHWHLVYPNDADPQIVNKDRRGELFYYMHQQIVARYNFERLCNKLGRVRRLINWREEMEEGYFPKLDSLVSSRVWPPRFANSRLRDINREVDQIKFDLQDLERWRDRIFSAIHSGVVVTDDGTSLELTESRGIDILGNIVESSVISVNRNLYGDLHNLGHVAIALCHDPENKNLETFAVMGDTATAMRDPIFYRWHAFIDDLFQEHKNTLPRYTEQQLSFPGIRIKSAEVISEGSTRNTFATFWQKSDVDLSRGLDFTPRGSVFARFTHLNHMPYTFKILVENTSGKPKEGTVRIFLSPKFDERGLPMLYRDQKNLFIELDRFKVQLNAKTTVIERKSSQSGVTIPFEVTFRNLDANRPPDDSPAVDQFNFCGCGWPHHMLIPKGTPEGFPCTLFVMVSDYAEDKIERSRGADCDDAFAYCGIRDSQYPDKKPMGYPFDRQPRTGAGDLARFMTPNMFAQDVKIFFNDRVVTPKTNAQPVRTASLRPNRT</sequence>